<protein>
    <submittedName>
        <fullName evidence="1">Uncharacterized protein</fullName>
    </submittedName>
</protein>
<dbReference type="Proteomes" id="UP000254343">
    <property type="component" value="Unassembled WGS sequence"/>
</dbReference>
<reference evidence="1 2" key="1">
    <citation type="submission" date="2018-06" db="EMBL/GenBank/DDBJ databases">
        <authorList>
            <consortium name="Pathogen Informatics"/>
            <person name="Doyle S."/>
        </authorList>
    </citation>
    <scope>NUCLEOTIDE SEQUENCE [LARGE SCALE GENOMIC DNA]</scope>
    <source>
        <strain evidence="1 2">NCTC12722</strain>
    </source>
</reference>
<accession>A0A380WBH9</accession>
<dbReference type="EMBL" id="UIGB01000001">
    <property type="protein sequence ID" value="SUU86166.1"/>
    <property type="molecule type" value="Genomic_DNA"/>
</dbReference>
<proteinExistence type="predicted"/>
<name>A0A380WBH9_AFIFE</name>
<sequence>MMARLKRLMLIAGLTTALGIGAVFIAIGYKLFRGEGRTVSATEATIMLPKGSRIVSTAALDDRIAVTLDIGGATEIRTFDAKTFKLLGRARFATEP</sequence>
<evidence type="ECO:0000313" key="1">
    <source>
        <dbReference type="EMBL" id="SUU86166.1"/>
    </source>
</evidence>
<dbReference type="OrthoDB" id="7959497at2"/>
<dbReference type="AlphaFoldDB" id="A0A380WBH9"/>
<gene>
    <name evidence="1" type="ORF">NCTC12722_03389</name>
</gene>
<organism evidence="1 2">
    <name type="scientific">Afipia felis</name>
    <name type="common">Cat scratch disease bacillus</name>
    <dbReference type="NCBI Taxonomy" id="1035"/>
    <lineage>
        <taxon>Bacteria</taxon>
        <taxon>Pseudomonadati</taxon>
        <taxon>Pseudomonadota</taxon>
        <taxon>Alphaproteobacteria</taxon>
        <taxon>Hyphomicrobiales</taxon>
        <taxon>Nitrobacteraceae</taxon>
        <taxon>Afipia</taxon>
    </lineage>
</organism>
<evidence type="ECO:0000313" key="2">
    <source>
        <dbReference type="Proteomes" id="UP000254343"/>
    </source>
</evidence>